<reference evidence="1" key="1">
    <citation type="submission" date="2022-07" db="EMBL/GenBank/DDBJ databases">
        <title>Phylogenomic reconstructions and comparative analyses of Kickxellomycotina fungi.</title>
        <authorList>
            <person name="Reynolds N.K."/>
            <person name="Stajich J.E."/>
            <person name="Barry K."/>
            <person name="Grigoriev I.V."/>
            <person name="Crous P."/>
            <person name="Smith M.E."/>
        </authorList>
    </citation>
    <scope>NUCLEOTIDE SEQUENCE</scope>
    <source>
        <strain evidence="1">CBS 102833</strain>
    </source>
</reference>
<sequence length="338" mass="35765">MAPLVATPSANTPSQQQANMQGMGELTTQRMAVAAATGNTAQIDRLEQMAKAKAQELAVQEARIKQQQEEIRQQALFLQQQQQQLLQMQQTQKVEAQLKQLKEDKERLETQRQAEAMKQQVEMLKAQQEQMLRMQQMATQARGLQAAASSSVVQAPVAAPVNMPVPIQQQPPLQPTSMMGSNMSSIGGGQLQQKPMPLSSRLPPPLIPSQMSKSMTLQSNQANLQQQQANSFAQRQQQFGVPNSISPVGMFSAAHGITNLPAASSSTTGLVPAGMNGGIFANHAVTGSTPNLGSFTSTNHAAPNIGGFVGGFATGNGSGGALAAGYNNNSGNIAATHS</sequence>
<accession>A0ACC1KQK7</accession>
<evidence type="ECO:0000313" key="1">
    <source>
        <dbReference type="EMBL" id="KAJ2793582.1"/>
    </source>
</evidence>
<feature type="non-terminal residue" evidence="1">
    <location>
        <position position="338"/>
    </location>
</feature>
<dbReference type="Proteomes" id="UP001140096">
    <property type="component" value="Unassembled WGS sequence"/>
</dbReference>
<organism evidence="1 2">
    <name type="scientific">Coemansia furcata</name>
    <dbReference type="NCBI Taxonomy" id="417177"/>
    <lineage>
        <taxon>Eukaryota</taxon>
        <taxon>Fungi</taxon>
        <taxon>Fungi incertae sedis</taxon>
        <taxon>Zoopagomycota</taxon>
        <taxon>Kickxellomycotina</taxon>
        <taxon>Kickxellomycetes</taxon>
        <taxon>Kickxellales</taxon>
        <taxon>Kickxellaceae</taxon>
        <taxon>Coemansia</taxon>
    </lineage>
</organism>
<keyword evidence="2" id="KW-1185">Reference proteome</keyword>
<comment type="caution">
    <text evidence="1">The sequence shown here is derived from an EMBL/GenBank/DDBJ whole genome shotgun (WGS) entry which is preliminary data.</text>
</comment>
<proteinExistence type="predicted"/>
<name>A0ACC1KQK7_9FUNG</name>
<dbReference type="EMBL" id="JANBUP010004637">
    <property type="protein sequence ID" value="KAJ2793582.1"/>
    <property type="molecule type" value="Genomic_DNA"/>
</dbReference>
<gene>
    <name evidence="1" type="ORF">H4S07_007005</name>
</gene>
<evidence type="ECO:0000313" key="2">
    <source>
        <dbReference type="Proteomes" id="UP001140096"/>
    </source>
</evidence>
<protein>
    <submittedName>
        <fullName evidence="1">Uncharacterized protein</fullName>
    </submittedName>
</protein>